<proteinExistence type="predicted"/>
<dbReference type="RefSeq" id="WP_036648358.1">
    <property type="nucleotide sequence ID" value="NZ_JQCR01000002.1"/>
</dbReference>
<gene>
    <name evidence="1" type="ORF">PWYN_03085</name>
    <name evidence="2" type="ORF">PWYN_15535</name>
</gene>
<accession>A0A098M8T0</accession>
<name>A0A098M8T0_9BACL</name>
<reference evidence="1 3" key="2">
    <citation type="submission" date="2014-10" db="EMBL/GenBank/DDBJ databases">
        <title>Comparative genomics of the Paenibacillus odorifer group.</title>
        <authorList>
            <person name="Tsai Y.-C."/>
            <person name="Martin N."/>
            <person name="Korlach J."/>
            <person name="Wiedmann M."/>
        </authorList>
    </citation>
    <scope>NUCLEOTIDE SEQUENCE [LARGE SCALE GENOMIC DNA]</scope>
    <source>
        <strain evidence="1 3">DSM 18334</strain>
    </source>
</reference>
<organism evidence="1 3">
    <name type="scientific">Paenibacillus wynnii</name>
    <dbReference type="NCBI Taxonomy" id="268407"/>
    <lineage>
        <taxon>Bacteria</taxon>
        <taxon>Bacillati</taxon>
        <taxon>Bacillota</taxon>
        <taxon>Bacilli</taxon>
        <taxon>Bacillales</taxon>
        <taxon>Paenibacillaceae</taxon>
        <taxon>Paenibacillus</taxon>
    </lineage>
</organism>
<sequence length="70" mass="7823">MAKQPKLKKSGLKPGDQVIMHSCYEARKEENKDKVWAVRSEPWDLCGSEVVLLEGKSGGFATEFLKKVEG</sequence>
<reference evidence="1 3" key="1">
    <citation type="submission" date="2014-08" db="EMBL/GenBank/DDBJ databases">
        <authorList>
            <person name="den Bakker H.C."/>
        </authorList>
    </citation>
    <scope>NUCLEOTIDE SEQUENCE [LARGE SCALE GENOMIC DNA]</scope>
    <source>
        <strain evidence="1 3">DSM 18334</strain>
    </source>
</reference>
<dbReference type="eggNOG" id="ENOG5033F95">
    <property type="taxonomic scope" value="Bacteria"/>
</dbReference>
<dbReference type="STRING" id="268407.PWYN_03085"/>
<dbReference type="EMBL" id="JQCR01000002">
    <property type="protein sequence ID" value="KGE18466.1"/>
    <property type="molecule type" value="Genomic_DNA"/>
</dbReference>
<comment type="caution">
    <text evidence="1">The sequence shown here is derived from an EMBL/GenBank/DDBJ whole genome shotgun (WGS) entry which is preliminary data.</text>
</comment>
<dbReference type="EMBL" id="JQCR01000002">
    <property type="protein sequence ID" value="KGE20599.1"/>
    <property type="molecule type" value="Genomic_DNA"/>
</dbReference>
<dbReference type="AlphaFoldDB" id="A0A098M8T0"/>
<dbReference type="OrthoDB" id="1449410at2"/>
<evidence type="ECO:0000313" key="1">
    <source>
        <dbReference type="EMBL" id="KGE18466.1"/>
    </source>
</evidence>
<evidence type="ECO:0000313" key="2">
    <source>
        <dbReference type="EMBL" id="KGE20599.1"/>
    </source>
</evidence>
<evidence type="ECO:0000313" key="3">
    <source>
        <dbReference type="Proteomes" id="UP000029734"/>
    </source>
</evidence>
<protein>
    <submittedName>
        <fullName evidence="1">Uncharacterized protein</fullName>
    </submittedName>
</protein>
<keyword evidence="3" id="KW-1185">Reference proteome</keyword>
<dbReference type="Proteomes" id="UP000029734">
    <property type="component" value="Unassembled WGS sequence"/>
</dbReference>